<feature type="binding site" evidence="9">
    <location>
        <begin position="844"/>
        <end position="851"/>
    </location>
    <ligand>
        <name>ATP</name>
        <dbReference type="ChEBI" id="CHEBI:30616"/>
    </ligand>
</feature>
<evidence type="ECO:0000313" key="13">
    <source>
        <dbReference type="EMBL" id="ORB53254.1"/>
    </source>
</evidence>
<feature type="domain" description="NACHT" evidence="11">
    <location>
        <begin position="1121"/>
        <end position="1230"/>
    </location>
</feature>
<dbReference type="InterPro" id="IPR007111">
    <property type="entry name" value="NACHT_NTPase"/>
</dbReference>
<dbReference type="InterPro" id="IPR023837">
    <property type="entry name" value="EccCb-like_Actinobacteria"/>
</dbReference>
<dbReference type="STRING" id="1578165.BKG68_20095"/>
<dbReference type="EMBL" id="MVII01000025">
    <property type="protein sequence ID" value="ORB53254.1"/>
    <property type="molecule type" value="Genomic_DNA"/>
</dbReference>
<evidence type="ECO:0000256" key="7">
    <source>
        <dbReference type="ARBA" id="ARBA00022989"/>
    </source>
</evidence>
<dbReference type="PROSITE" id="PS50837">
    <property type="entry name" value="NACHT"/>
    <property type="match status" value="1"/>
</dbReference>
<dbReference type="NCBIfam" id="TIGR03925">
    <property type="entry name" value="T7SS_EccC_b"/>
    <property type="match status" value="1"/>
</dbReference>
<evidence type="ECO:0000256" key="5">
    <source>
        <dbReference type="ARBA" id="ARBA00022741"/>
    </source>
</evidence>
<sequence>MSRLIFEPHRRVAPPAIPDATVTVEAPPQLPRVVPPSFLRRAMPVVIVVLIVGMVVALFATGMRVISPTTLFFPFVLLLAATAFMRNGNDKVRTEEVDAERGDYLRYLSVVRENLRTHAAQQRKALEWSHPDPEELTTVPGTRRQWERDPDDDDYLIVRAGRHDVPLASPVRVKDIADEIDLEPVSHSALRGLLDTQRTVRSAPLGIDLNKVSRITVLGDDDVTRAAIRSWVTQATTFHDPTLLTVAMAGPSVEDAEWSWLKWLPHVDISGEVDGVGPARYLRRTGAELFEALKPALAERALFGTESGTHKHVLIILDDPTYDLNGVNSPIPATGLDGVTVIQRVDGQEDSEGSAGFFKLPDYLNPERPVLQVSRNGVSARIARWNGNDWQPYIDEADQITVGTASHVSRRLSRWDSNPTHPGLRSAATGGATFTSLLGIEDASQLDVPALWSPRSRDEELRVPIGVTSSGEPLMFDLKDEAEGGMGPHGLMIGMTGSGKSQTLMSILLSLLTTHSADRLIVIYADFKGEAGADIFRDFPQVVAVISNMAEKRSLADRFADTLRGEVARRENLLKQAGRDVQGSAFNSVREYEEAIAAGHDLPPIPTLFVVADEFTLMLQDHPEYAELFDYVARKGRSFRIHILFASQTLDVGKIKDIDKNTSYRIGLKVASPSASRQIIGTEDAYHIESGKDHKGVGFLVPAPGAVPIKFRSTYVDGMYEPPSTTTTVEIRATPQPRQFTALPVAADPTTVIVKGESDRPRQPARKLVSTVGDQLSKVGPHAPELWLPPLDTAIPLANVLSQTGIPARQLRWPLGEIDKPFQMRRDPLIFDATSSAGNVIIHGGPKSGKSMALQTFMLSAAALHSPRDVTFYCIDYGGGQLHALDGLAHVGSVASALEPERIRRTFGELEQLLAYRQRLFRDRGITSVSQLRALRDSDRTLDDGYGETFLLVDNLYAFSRDNTDQFNTRNPLLARLTELANTGLSYGIHVVITTPNWIEVPLAMRDSLGLRLELKLHDSADSNVRVPGALRRPAESVPHDQPGRGLTMQAEHFLFAESDAKAVEEVNAHYPGAKAPIVRLLPADLAPNAIGPLYPGREQVVIGQREQDLAPVALDFANNPLLMVLGDSGSGKTTLLRHIIRTVREHSAPDQVAFTVLDRRLHLVDEPLFPDNEYTPNIDRITPAMLGLGALLEKRRPPAGLSAEELHNWVSRGVTAQRHYLIIDDVDQIPDAPAVSGPYIGQRPWNPITGLLAEARELGLRVIITARATGSGHILMTNPMLRRFHELQAHTLMLSGSPQDGGRIRGHRFERLPAGRGILLSDNDVPTYVQTVNPLVGEHVAQGREYPR</sequence>
<dbReference type="Proteomes" id="UP000192434">
    <property type="component" value="Unassembled WGS sequence"/>
</dbReference>
<organism evidence="13 14">
    <name type="scientific">Mycobacteroides saopaulense</name>
    <dbReference type="NCBI Taxonomy" id="1578165"/>
    <lineage>
        <taxon>Bacteria</taxon>
        <taxon>Bacillati</taxon>
        <taxon>Actinomycetota</taxon>
        <taxon>Actinomycetes</taxon>
        <taxon>Mycobacteriales</taxon>
        <taxon>Mycobacteriaceae</taxon>
        <taxon>Mycobacteroides</taxon>
    </lineage>
</organism>
<evidence type="ECO:0000313" key="14">
    <source>
        <dbReference type="Proteomes" id="UP000192434"/>
    </source>
</evidence>
<accession>A0A1X0IW27</accession>
<keyword evidence="2" id="KW-1003">Cell membrane</keyword>
<dbReference type="PROSITE" id="PS50901">
    <property type="entry name" value="FTSK"/>
    <property type="match status" value="2"/>
</dbReference>
<keyword evidence="6 9" id="KW-0067">ATP-binding</keyword>
<evidence type="ECO:0000256" key="3">
    <source>
        <dbReference type="ARBA" id="ARBA00022692"/>
    </source>
</evidence>
<evidence type="ECO:0000256" key="10">
    <source>
        <dbReference type="SAM" id="Phobius"/>
    </source>
</evidence>
<keyword evidence="8 10" id="KW-0472">Membrane</keyword>
<dbReference type="InterPro" id="IPR023836">
    <property type="entry name" value="EccCa-like_Actinobacteria"/>
</dbReference>
<reference evidence="13 14" key="1">
    <citation type="submission" date="2016-12" db="EMBL/GenBank/DDBJ databases">
        <title>The new phylogeny of genus Mycobacterium.</title>
        <authorList>
            <person name="Tortoli E."/>
            <person name="Trovato A."/>
            <person name="Cirillo D.M."/>
        </authorList>
    </citation>
    <scope>NUCLEOTIDE SEQUENCE [LARGE SCALE GENOMIC DNA]</scope>
    <source>
        <strain evidence="13 14">CCUG 66554</strain>
    </source>
</reference>
<feature type="transmembrane region" description="Helical" evidence="10">
    <location>
        <begin position="42"/>
        <end position="60"/>
    </location>
</feature>
<evidence type="ECO:0000259" key="12">
    <source>
        <dbReference type="PROSITE" id="PS50901"/>
    </source>
</evidence>
<dbReference type="Pfam" id="PF05729">
    <property type="entry name" value="NACHT"/>
    <property type="match status" value="1"/>
</dbReference>
<feature type="binding site" evidence="9">
    <location>
        <begin position="494"/>
        <end position="501"/>
    </location>
    <ligand>
        <name>ATP</name>
        <dbReference type="ChEBI" id="CHEBI:30616"/>
    </ligand>
</feature>
<evidence type="ECO:0000259" key="11">
    <source>
        <dbReference type="PROSITE" id="PS50837"/>
    </source>
</evidence>
<name>A0A1X0IW27_9MYCO</name>
<evidence type="ECO:0000256" key="1">
    <source>
        <dbReference type="ARBA" id="ARBA00004651"/>
    </source>
</evidence>
<evidence type="ECO:0000256" key="2">
    <source>
        <dbReference type="ARBA" id="ARBA00022475"/>
    </source>
</evidence>
<evidence type="ECO:0000256" key="4">
    <source>
        <dbReference type="ARBA" id="ARBA00022737"/>
    </source>
</evidence>
<dbReference type="Pfam" id="PF01580">
    <property type="entry name" value="FtsK_SpoIIIE"/>
    <property type="match status" value="2"/>
</dbReference>
<keyword evidence="4" id="KW-0677">Repeat</keyword>
<dbReference type="InterPro" id="IPR027417">
    <property type="entry name" value="P-loop_NTPase"/>
</dbReference>
<dbReference type="PANTHER" id="PTHR22683:SF1">
    <property type="entry name" value="TYPE VII SECRETION SYSTEM PROTEIN ESSC"/>
    <property type="match status" value="1"/>
</dbReference>
<dbReference type="InterPro" id="IPR003593">
    <property type="entry name" value="AAA+_ATPase"/>
</dbReference>
<dbReference type="RefSeq" id="WP_083018031.1">
    <property type="nucleotide sequence ID" value="NZ_MVII01000025.1"/>
</dbReference>
<proteinExistence type="predicted"/>
<feature type="domain" description="FtsK" evidence="12">
    <location>
        <begin position="826"/>
        <end position="1024"/>
    </location>
</feature>
<keyword evidence="5 9" id="KW-0547">Nucleotide-binding</keyword>
<dbReference type="InterPro" id="IPR002543">
    <property type="entry name" value="FtsK_dom"/>
</dbReference>
<comment type="caution">
    <text evidence="13">The sequence shown here is derived from an EMBL/GenBank/DDBJ whole genome shotgun (WGS) entry which is preliminary data.</text>
</comment>
<feature type="domain" description="FtsK" evidence="12">
    <location>
        <begin position="471"/>
        <end position="677"/>
    </location>
</feature>
<dbReference type="SUPFAM" id="SSF52540">
    <property type="entry name" value="P-loop containing nucleoside triphosphate hydrolases"/>
    <property type="match status" value="3"/>
</dbReference>
<dbReference type="InterPro" id="IPR050206">
    <property type="entry name" value="FtsK/SpoIIIE/SftA"/>
</dbReference>
<dbReference type="GO" id="GO:0003677">
    <property type="term" value="F:DNA binding"/>
    <property type="evidence" value="ECO:0007669"/>
    <property type="project" value="InterPro"/>
</dbReference>
<evidence type="ECO:0000256" key="9">
    <source>
        <dbReference type="PROSITE-ProRule" id="PRU00289"/>
    </source>
</evidence>
<dbReference type="PANTHER" id="PTHR22683">
    <property type="entry name" value="SPORULATION PROTEIN RELATED"/>
    <property type="match status" value="1"/>
</dbReference>
<dbReference type="GO" id="GO:0005886">
    <property type="term" value="C:plasma membrane"/>
    <property type="evidence" value="ECO:0007669"/>
    <property type="project" value="UniProtKB-SubCell"/>
</dbReference>
<evidence type="ECO:0000256" key="8">
    <source>
        <dbReference type="ARBA" id="ARBA00023136"/>
    </source>
</evidence>
<dbReference type="GO" id="GO:0005524">
    <property type="term" value="F:ATP binding"/>
    <property type="evidence" value="ECO:0007669"/>
    <property type="project" value="UniProtKB-UniRule"/>
</dbReference>
<dbReference type="InterPro" id="IPR025662">
    <property type="entry name" value="Sigma_54_int_dom_ATP-bd_1"/>
</dbReference>
<dbReference type="PROSITE" id="PS00675">
    <property type="entry name" value="SIGMA54_INTERACT_1"/>
    <property type="match status" value="1"/>
</dbReference>
<comment type="subcellular location">
    <subcellularLocation>
        <location evidence="1">Cell membrane</location>
        <topology evidence="1">Multi-pass membrane protein</topology>
    </subcellularLocation>
</comment>
<dbReference type="OrthoDB" id="9807790at2"/>
<evidence type="ECO:0000256" key="6">
    <source>
        <dbReference type="ARBA" id="ARBA00022840"/>
    </source>
</evidence>
<gene>
    <name evidence="13" type="ORF">BST43_18185</name>
</gene>
<keyword evidence="7 10" id="KW-1133">Transmembrane helix</keyword>
<dbReference type="NCBIfam" id="TIGR03924">
    <property type="entry name" value="T7SS_EccC_a"/>
    <property type="match status" value="1"/>
</dbReference>
<dbReference type="Gene3D" id="3.40.50.300">
    <property type="entry name" value="P-loop containing nucleotide triphosphate hydrolases"/>
    <property type="match status" value="3"/>
</dbReference>
<protein>
    <submittedName>
        <fullName evidence="13">Type VII secretion protein EccC</fullName>
    </submittedName>
</protein>
<dbReference type="SMART" id="SM00382">
    <property type="entry name" value="AAA"/>
    <property type="match status" value="3"/>
</dbReference>
<keyword evidence="3 10" id="KW-0812">Transmembrane</keyword>